<proteinExistence type="predicted"/>
<dbReference type="PANTHER" id="PTHR33254">
    <property type="entry name" value="4-HYDROXY-4-METHYL-2-OXOGLUTARATE ALDOLASE 3-RELATED"/>
    <property type="match status" value="1"/>
</dbReference>
<comment type="cofactor">
    <cofactor evidence="5">
        <name>Mg(2+)</name>
        <dbReference type="ChEBI" id="CHEBI:18420"/>
    </cofactor>
</comment>
<dbReference type="EMBL" id="PIUM01000004">
    <property type="protein sequence ID" value="PKU25506.1"/>
    <property type="molecule type" value="Genomic_DNA"/>
</dbReference>
<feature type="binding site" evidence="5">
    <location>
        <position position="120"/>
    </location>
    <ligand>
        <name>Mg(2+)</name>
        <dbReference type="ChEBI" id="CHEBI:18420"/>
    </ligand>
</feature>
<sequence length="223" mass="23788">MQFIGQRIFPAATPVDREIIEALRPIATPHLSDNLSRSVGIVGLTRYSRRGKLLGTAFTVKTRPGDNVYIYKALTMLQPGHVLVVDLGGDTNNAVIGELMKLYAEQRGCAGFVVNGAIRDVATFEKGEFPCYARGNTHRGPYKSGPGEINVPVAVGGQVIEPGDVLVGDEDGIVSFPRDIAGELIAKARETAACEDAIKAEIATGNPEQSWIAKALAHSCIDS</sequence>
<dbReference type="CDD" id="cd16841">
    <property type="entry name" value="RraA_family"/>
    <property type="match status" value="1"/>
</dbReference>
<gene>
    <name evidence="6" type="ORF">CWS72_05415</name>
</gene>
<keyword evidence="7" id="KW-1185">Reference proteome</keyword>
<evidence type="ECO:0000256" key="1">
    <source>
        <dbReference type="ARBA" id="ARBA00001968"/>
    </source>
</evidence>
<keyword evidence="6" id="KW-0808">Transferase</keyword>
<evidence type="ECO:0000256" key="3">
    <source>
        <dbReference type="ARBA" id="ARBA00029596"/>
    </source>
</evidence>
<dbReference type="Proteomes" id="UP000233293">
    <property type="component" value="Unassembled WGS sequence"/>
</dbReference>
<dbReference type="Gene3D" id="3.50.30.40">
    <property type="entry name" value="Ribonuclease E inhibitor RraA/RraA-like"/>
    <property type="match status" value="1"/>
</dbReference>
<comment type="cofactor">
    <cofactor evidence="1">
        <name>a divalent metal cation</name>
        <dbReference type="ChEBI" id="CHEBI:60240"/>
    </cofactor>
</comment>
<dbReference type="GO" id="GO:0046872">
    <property type="term" value="F:metal ion binding"/>
    <property type="evidence" value="ECO:0007669"/>
    <property type="project" value="UniProtKB-KW"/>
</dbReference>
<evidence type="ECO:0000256" key="5">
    <source>
        <dbReference type="PIRSR" id="PIRSR605493-1"/>
    </source>
</evidence>
<evidence type="ECO:0000313" key="7">
    <source>
        <dbReference type="Proteomes" id="UP000233293"/>
    </source>
</evidence>
<evidence type="ECO:0000256" key="4">
    <source>
        <dbReference type="ARBA" id="ARBA00030169"/>
    </source>
</evidence>
<feature type="binding site" evidence="5">
    <location>
        <position position="119"/>
    </location>
    <ligand>
        <name>substrate</name>
    </ligand>
</feature>
<reference evidence="7" key="1">
    <citation type="submission" date="2017-12" db="EMBL/GenBank/DDBJ databases">
        <title>Draft genome sequence of Telmatospirillum siberiense 26-4b1T, an acidotolerant peatland alphaproteobacterium potentially involved in sulfur cycling.</title>
        <authorList>
            <person name="Hausmann B."/>
            <person name="Pjevac P."/>
            <person name="Schreck K."/>
            <person name="Herbold C.W."/>
            <person name="Daims H."/>
            <person name="Wagner M."/>
            <person name="Pester M."/>
            <person name="Loy A."/>
        </authorList>
    </citation>
    <scope>NUCLEOTIDE SEQUENCE [LARGE SCALE GENOMIC DNA]</scope>
    <source>
        <strain evidence="7">26-4b1</strain>
    </source>
</reference>
<keyword evidence="6" id="KW-0489">Methyltransferase</keyword>
<name>A0A2N3PYL1_9PROT</name>
<dbReference type="GO" id="GO:0032259">
    <property type="term" value="P:methylation"/>
    <property type="evidence" value="ECO:0007669"/>
    <property type="project" value="UniProtKB-KW"/>
</dbReference>
<dbReference type="RefSeq" id="WP_101249561.1">
    <property type="nucleotide sequence ID" value="NZ_PIUM01000004.1"/>
</dbReference>
<dbReference type="InterPro" id="IPR036704">
    <property type="entry name" value="RraA/RraA-like_sf"/>
</dbReference>
<keyword evidence="5" id="KW-0479">Metal-binding</keyword>
<dbReference type="InterPro" id="IPR005493">
    <property type="entry name" value="RraA/RraA-like"/>
</dbReference>
<dbReference type="SUPFAM" id="SSF89562">
    <property type="entry name" value="RraA-like"/>
    <property type="match status" value="1"/>
</dbReference>
<dbReference type="GO" id="GO:0008168">
    <property type="term" value="F:methyltransferase activity"/>
    <property type="evidence" value="ECO:0007669"/>
    <property type="project" value="UniProtKB-KW"/>
</dbReference>
<keyword evidence="5" id="KW-0460">Magnesium</keyword>
<dbReference type="NCBIfam" id="NF004850">
    <property type="entry name" value="PRK06201.1"/>
    <property type="match status" value="1"/>
</dbReference>
<comment type="caution">
    <text evidence="6">The sequence shown here is derived from an EMBL/GenBank/DDBJ whole genome shotgun (WGS) entry which is preliminary data.</text>
</comment>
<dbReference type="PANTHER" id="PTHR33254:SF4">
    <property type="entry name" value="4-HYDROXY-4-METHYL-2-OXOGLUTARATE ALDOLASE 3-RELATED"/>
    <property type="match status" value="1"/>
</dbReference>
<accession>A0A2N3PYL1</accession>
<feature type="binding site" evidence="5">
    <location>
        <begin position="97"/>
        <end position="100"/>
    </location>
    <ligand>
        <name>substrate</name>
    </ligand>
</feature>
<dbReference type="AlphaFoldDB" id="A0A2N3PYL1"/>
<organism evidence="6 7">
    <name type="scientific">Telmatospirillum siberiense</name>
    <dbReference type="NCBI Taxonomy" id="382514"/>
    <lineage>
        <taxon>Bacteria</taxon>
        <taxon>Pseudomonadati</taxon>
        <taxon>Pseudomonadota</taxon>
        <taxon>Alphaproteobacteria</taxon>
        <taxon>Rhodospirillales</taxon>
        <taxon>Rhodospirillaceae</taxon>
        <taxon>Telmatospirillum</taxon>
    </lineage>
</organism>
<dbReference type="OrthoDB" id="8717144at2"/>
<protein>
    <recommendedName>
        <fullName evidence="2">Putative 4-hydroxy-4-methyl-2-oxoglutarate aldolase</fullName>
    </recommendedName>
    <alternativeName>
        <fullName evidence="3">Regulator of ribonuclease activity homolog</fullName>
    </alternativeName>
    <alternativeName>
        <fullName evidence="4">RraA-like protein</fullName>
    </alternativeName>
</protein>
<evidence type="ECO:0000313" key="6">
    <source>
        <dbReference type="EMBL" id="PKU25506.1"/>
    </source>
</evidence>
<evidence type="ECO:0000256" key="2">
    <source>
        <dbReference type="ARBA" id="ARBA00016549"/>
    </source>
</evidence>
<dbReference type="Pfam" id="PF03737">
    <property type="entry name" value="RraA-like"/>
    <property type="match status" value="1"/>
</dbReference>